<proteinExistence type="predicted"/>
<reference evidence="1 2" key="1">
    <citation type="submission" date="2016-10" db="EMBL/GenBank/DDBJ databases">
        <authorList>
            <person name="de Groot N.N."/>
        </authorList>
    </citation>
    <scope>NUCLEOTIDE SEQUENCE [LARGE SCALE GENOMIC DNA]</scope>
    <source>
        <strain evidence="1 2">CGMCC 1.6117</strain>
    </source>
</reference>
<dbReference type="EMBL" id="FOJO01000037">
    <property type="protein sequence ID" value="SFA61523.1"/>
    <property type="molecule type" value="Genomic_DNA"/>
</dbReference>
<sequence>MALVLHIGDGKCGSTAIQHALHEQRLQLRASGILFDTGPSRRDHFLLTTLIGRVTRSSGPGQIEYARHNLTSLVKQAVDYNHVLISSEGLLSADPKEVLDLLAHTGLDTSDVRAIAYVREPCSMYPSLIQQQLKGSSKYTAPGDYRRPLDLFVHRWQTTLGVKRVSVRLFDRRSLLDGDVVKDFSTTLGSMIGDSLPELTGAQVNTSLSAEQLIILQSLQRKLPKESQGKFTPDANRLISFFQSLNSGGMIGNSIKLNEKASSLIASNNMSIVSNLNKLVPGLGMAIPSVNGSSLQVSKVAWQGDGSVAEVLLNVNESLVDTLSLLVNDKNLRPQASQELLRFYVSDISRRNAIVSALQKQG</sequence>
<name>A0A1I0UCC6_9RHOB</name>
<organism evidence="1 2">
    <name type="scientific">Paracoccus halophilus</name>
    <dbReference type="NCBI Taxonomy" id="376733"/>
    <lineage>
        <taxon>Bacteria</taxon>
        <taxon>Pseudomonadati</taxon>
        <taxon>Pseudomonadota</taxon>
        <taxon>Alphaproteobacteria</taxon>
        <taxon>Rhodobacterales</taxon>
        <taxon>Paracoccaceae</taxon>
        <taxon>Paracoccus</taxon>
    </lineage>
</organism>
<dbReference type="AlphaFoldDB" id="A0A1I0UCC6"/>
<evidence type="ECO:0000313" key="1">
    <source>
        <dbReference type="EMBL" id="SFA61523.1"/>
    </source>
</evidence>
<gene>
    <name evidence="1" type="ORF">SAMN04487972_13712</name>
</gene>
<evidence type="ECO:0000313" key="2">
    <source>
        <dbReference type="Proteomes" id="UP000182312"/>
    </source>
</evidence>
<protein>
    <submittedName>
        <fullName evidence="1">Uncharacterized protein</fullName>
    </submittedName>
</protein>
<accession>A0A1I0UCC6</accession>
<dbReference type="Proteomes" id="UP000182312">
    <property type="component" value="Unassembled WGS sequence"/>
</dbReference>